<organism evidence="2 3">
    <name type="scientific">Lactuca virosa</name>
    <dbReference type="NCBI Taxonomy" id="75947"/>
    <lineage>
        <taxon>Eukaryota</taxon>
        <taxon>Viridiplantae</taxon>
        <taxon>Streptophyta</taxon>
        <taxon>Embryophyta</taxon>
        <taxon>Tracheophyta</taxon>
        <taxon>Spermatophyta</taxon>
        <taxon>Magnoliopsida</taxon>
        <taxon>eudicotyledons</taxon>
        <taxon>Gunneridae</taxon>
        <taxon>Pentapetalae</taxon>
        <taxon>asterids</taxon>
        <taxon>campanulids</taxon>
        <taxon>Asterales</taxon>
        <taxon>Asteraceae</taxon>
        <taxon>Cichorioideae</taxon>
        <taxon>Cichorieae</taxon>
        <taxon>Lactucinae</taxon>
        <taxon>Lactuca</taxon>
    </lineage>
</organism>
<dbReference type="Gene3D" id="3.30.70.1170">
    <property type="entry name" value="Sun protein, domain 3"/>
    <property type="match status" value="1"/>
</dbReference>
<dbReference type="GO" id="GO:0000470">
    <property type="term" value="P:maturation of LSU-rRNA"/>
    <property type="evidence" value="ECO:0007669"/>
    <property type="project" value="TreeGrafter"/>
</dbReference>
<reference evidence="2 3" key="1">
    <citation type="submission" date="2022-01" db="EMBL/GenBank/DDBJ databases">
        <authorList>
            <person name="Xiong W."/>
            <person name="Schranz E."/>
        </authorList>
    </citation>
    <scope>NUCLEOTIDE SEQUENCE [LARGE SCALE GENOMIC DNA]</scope>
</reference>
<sequence length="236" mass="26331">MSKIIPQEMLTKGYYTRRHDLASVLLNRGINLDPLSKWSKVGLVVYDHQVPYGATPEYMAGHYMVQSASSFLPVMALAPQEKERILPKVLGHNTTDRVLLDAPCSGTGRVEAYMTTLRAFADECGLIMKKLDKKLERSLLHSYRKDLSSQVSGETDPVTILPKFYGRALQAPGRTISVTISKLKEKLDDSAYKILEEYHGATVTLLTLISASTGNLGFWDDWIIDLESGRLLHCVS</sequence>
<dbReference type="GO" id="GO:0070475">
    <property type="term" value="P:rRNA base methylation"/>
    <property type="evidence" value="ECO:0007669"/>
    <property type="project" value="TreeGrafter"/>
</dbReference>
<name>A0AAU9LW85_9ASTR</name>
<dbReference type="Proteomes" id="UP001157418">
    <property type="component" value="Unassembled WGS sequence"/>
</dbReference>
<evidence type="ECO:0000259" key="1">
    <source>
        <dbReference type="Pfam" id="PF25041"/>
    </source>
</evidence>
<dbReference type="EMBL" id="CAKMRJ010000113">
    <property type="protein sequence ID" value="CAH1417581.1"/>
    <property type="molecule type" value="Genomic_DNA"/>
</dbReference>
<dbReference type="InterPro" id="IPR056761">
    <property type="entry name" value="Ufl1-like_C"/>
</dbReference>
<accession>A0AAU9LW85</accession>
<dbReference type="PANTHER" id="PTHR22807:SF30">
    <property type="entry name" value="28S RRNA (CYTOSINE(4447)-C(5))-METHYLTRANSFERASE-RELATED"/>
    <property type="match status" value="1"/>
</dbReference>
<proteinExistence type="predicted"/>
<dbReference type="PANTHER" id="PTHR22807">
    <property type="entry name" value="NOP2 YEAST -RELATED NOL1/NOP2/FMU SUN DOMAIN-CONTAINING"/>
    <property type="match status" value="1"/>
</dbReference>
<feature type="domain" description="E3 UFM1-protein ligase-like C-terminal" evidence="1">
    <location>
        <begin position="136"/>
        <end position="214"/>
    </location>
</feature>
<protein>
    <recommendedName>
        <fullName evidence="1">E3 UFM1-protein ligase-like C-terminal domain-containing protein</fullName>
    </recommendedName>
</protein>
<dbReference type="GO" id="GO:0005730">
    <property type="term" value="C:nucleolus"/>
    <property type="evidence" value="ECO:0007669"/>
    <property type="project" value="TreeGrafter"/>
</dbReference>
<comment type="caution">
    <text evidence="2">The sequence shown here is derived from an EMBL/GenBank/DDBJ whole genome shotgun (WGS) entry which is preliminary data.</text>
</comment>
<keyword evidence="3" id="KW-1185">Reference proteome</keyword>
<dbReference type="Pfam" id="PF25041">
    <property type="entry name" value="UFL1_C"/>
    <property type="match status" value="1"/>
</dbReference>
<evidence type="ECO:0000313" key="3">
    <source>
        <dbReference type="Proteomes" id="UP001157418"/>
    </source>
</evidence>
<evidence type="ECO:0000313" key="2">
    <source>
        <dbReference type="EMBL" id="CAH1417581.1"/>
    </source>
</evidence>
<dbReference type="InterPro" id="IPR023267">
    <property type="entry name" value="RCMT"/>
</dbReference>
<dbReference type="AlphaFoldDB" id="A0AAU9LW85"/>
<dbReference type="GO" id="GO:0009383">
    <property type="term" value="F:rRNA (cytosine-C5-)-methyltransferase activity"/>
    <property type="evidence" value="ECO:0007669"/>
    <property type="project" value="TreeGrafter"/>
</dbReference>
<gene>
    <name evidence="2" type="ORF">LVIROSA_LOCUS5250</name>
</gene>